<feature type="chain" id="PRO_5035764676" evidence="2">
    <location>
        <begin position="22"/>
        <end position="79"/>
    </location>
</feature>
<gene>
    <name evidence="3" type="ORF">PVAP13_8KG084200</name>
</gene>
<evidence type="ECO:0000313" key="3">
    <source>
        <dbReference type="EMBL" id="KAG2560705.1"/>
    </source>
</evidence>
<evidence type="ECO:0000313" key="4">
    <source>
        <dbReference type="Proteomes" id="UP000823388"/>
    </source>
</evidence>
<evidence type="ECO:0000256" key="2">
    <source>
        <dbReference type="SAM" id="SignalP"/>
    </source>
</evidence>
<evidence type="ECO:0000256" key="1">
    <source>
        <dbReference type="SAM" id="MobiDB-lite"/>
    </source>
</evidence>
<keyword evidence="4" id="KW-1185">Reference proteome</keyword>
<accession>A0A8T0PHY4</accession>
<proteinExistence type="predicted"/>
<dbReference type="EMBL" id="CM029051">
    <property type="protein sequence ID" value="KAG2560705.1"/>
    <property type="molecule type" value="Genomic_DNA"/>
</dbReference>
<protein>
    <submittedName>
        <fullName evidence="3">Uncharacterized protein</fullName>
    </submittedName>
</protein>
<organism evidence="3 4">
    <name type="scientific">Panicum virgatum</name>
    <name type="common">Blackwell switchgrass</name>
    <dbReference type="NCBI Taxonomy" id="38727"/>
    <lineage>
        <taxon>Eukaryota</taxon>
        <taxon>Viridiplantae</taxon>
        <taxon>Streptophyta</taxon>
        <taxon>Embryophyta</taxon>
        <taxon>Tracheophyta</taxon>
        <taxon>Spermatophyta</taxon>
        <taxon>Magnoliopsida</taxon>
        <taxon>Liliopsida</taxon>
        <taxon>Poales</taxon>
        <taxon>Poaceae</taxon>
        <taxon>PACMAD clade</taxon>
        <taxon>Panicoideae</taxon>
        <taxon>Panicodae</taxon>
        <taxon>Paniceae</taxon>
        <taxon>Panicinae</taxon>
        <taxon>Panicum</taxon>
        <taxon>Panicum sect. Hiantes</taxon>
    </lineage>
</organism>
<keyword evidence="2" id="KW-0732">Signal</keyword>
<dbReference type="Proteomes" id="UP000823388">
    <property type="component" value="Chromosome 8K"/>
</dbReference>
<sequence length="79" mass="8781">MHFSKIILGLFLSSDILVLHSCSLPQEHTRFLDKIQSLLSVLGKYLDGAVLMIKDAQEAAASNDYSAESENYPDNWGSH</sequence>
<name>A0A8T0PHY4_PANVG</name>
<reference evidence="3" key="1">
    <citation type="submission" date="2020-05" db="EMBL/GenBank/DDBJ databases">
        <title>WGS assembly of Panicum virgatum.</title>
        <authorList>
            <person name="Lovell J.T."/>
            <person name="Jenkins J."/>
            <person name="Shu S."/>
            <person name="Juenger T.E."/>
            <person name="Schmutz J."/>
        </authorList>
    </citation>
    <scope>NUCLEOTIDE SEQUENCE</scope>
    <source>
        <strain evidence="3">AP13</strain>
    </source>
</reference>
<dbReference type="AlphaFoldDB" id="A0A8T0PHY4"/>
<feature type="region of interest" description="Disordered" evidence="1">
    <location>
        <begin position="60"/>
        <end position="79"/>
    </location>
</feature>
<feature type="signal peptide" evidence="2">
    <location>
        <begin position="1"/>
        <end position="21"/>
    </location>
</feature>
<comment type="caution">
    <text evidence="3">The sequence shown here is derived from an EMBL/GenBank/DDBJ whole genome shotgun (WGS) entry which is preliminary data.</text>
</comment>